<dbReference type="SUPFAM" id="SSF46955">
    <property type="entry name" value="Putative DNA-binding domain"/>
    <property type="match status" value="1"/>
</dbReference>
<dbReference type="RefSeq" id="WP_002559285.1">
    <property type="nucleotide sequence ID" value="NZ_BMBN01000056.1"/>
</dbReference>
<dbReference type="PANTHER" id="PTHR30204">
    <property type="entry name" value="REDOX-CYCLING DRUG-SENSING TRANSCRIPTIONAL ACTIVATOR SOXR"/>
    <property type="match status" value="1"/>
</dbReference>
<dbReference type="GO" id="GO:0003700">
    <property type="term" value="F:DNA-binding transcription factor activity"/>
    <property type="evidence" value="ECO:0007669"/>
    <property type="project" value="InterPro"/>
</dbReference>
<evidence type="ECO:0000256" key="1">
    <source>
        <dbReference type="ARBA" id="ARBA00023125"/>
    </source>
</evidence>
<dbReference type="Gene3D" id="1.10.1660.10">
    <property type="match status" value="1"/>
</dbReference>
<name>A0A413VVK6_9BACE</name>
<dbReference type="EMBL" id="QSGO01000002">
    <property type="protein sequence ID" value="RHB37583.1"/>
    <property type="molecule type" value="Genomic_DNA"/>
</dbReference>
<evidence type="ECO:0000313" key="4">
    <source>
        <dbReference type="Proteomes" id="UP000284379"/>
    </source>
</evidence>
<accession>A0A413VVK6</accession>
<sequence length="114" mass="13391">MGINTDKNFKLYYSIAEVAEMFDVNQSLLRFWEKEFPQIAPKTSGRGVRQYRKEDVDTIALIYHLVKEKGMTLPGARQKLKDNGEATIRNFEIVNRLKDIREELLSIKKELDER</sequence>
<reference evidence="3 4" key="1">
    <citation type="submission" date="2018-08" db="EMBL/GenBank/DDBJ databases">
        <title>A genome reference for cultivated species of the human gut microbiota.</title>
        <authorList>
            <person name="Zou Y."/>
            <person name="Xue W."/>
            <person name="Luo G."/>
        </authorList>
    </citation>
    <scope>NUCLEOTIDE SEQUENCE [LARGE SCALE GENOMIC DNA]</scope>
    <source>
        <strain evidence="3 4">AM40-30BH</strain>
    </source>
</reference>
<dbReference type="PANTHER" id="PTHR30204:SF15">
    <property type="entry name" value="BLL5018 PROTEIN"/>
    <property type="match status" value="1"/>
</dbReference>
<dbReference type="Proteomes" id="UP000284379">
    <property type="component" value="Unassembled WGS sequence"/>
</dbReference>
<dbReference type="SMART" id="SM00422">
    <property type="entry name" value="HTH_MERR"/>
    <property type="match status" value="1"/>
</dbReference>
<keyword evidence="1" id="KW-0238">DNA-binding</keyword>
<dbReference type="GO" id="GO:0003677">
    <property type="term" value="F:DNA binding"/>
    <property type="evidence" value="ECO:0007669"/>
    <property type="project" value="UniProtKB-KW"/>
</dbReference>
<feature type="domain" description="HTH merR-type" evidence="2">
    <location>
        <begin position="12"/>
        <end position="82"/>
    </location>
</feature>
<evidence type="ECO:0000313" key="3">
    <source>
        <dbReference type="EMBL" id="RHB37583.1"/>
    </source>
</evidence>
<dbReference type="CDD" id="cd04765">
    <property type="entry name" value="HTH_MlrA-like_sg2"/>
    <property type="match status" value="1"/>
</dbReference>
<dbReference type="InterPro" id="IPR009061">
    <property type="entry name" value="DNA-bd_dom_put_sf"/>
</dbReference>
<dbReference type="InterPro" id="IPR000551">
    <property type="entry name" value="MerR-type_HTH_dom"/>
</dbReference>
<organism evidence="3 4">
    <name type="scientific">Bacteroides nordii</name>
    <dbReference type="NCBI Taxonomy" id="291645"/>
    <lineage>
        <taxon>Bacteria</taxon>
        <taxon>Pseudomonadati</taxon>
        <taxon>Bacteroidota</taxon>
        <taxon>Bacteroidia</taxon>
        <taxon>Bacteroidales</taxon>
        <taxon>Bacteroidaceae</taxon>
        <taxon>Bacteroides</taxon>
    </lineage>
</organism>
<proteinExistence type="predicted"/>
<dbReference type="Pfam" id="PF13411">
    <property type="entry name" value="MerR_1"/>
    <property type="match status" value="1"/>
</dbReference>
<dbReference type="GeneID" id="69500742"/>
<gene>
    <name evidence="3" type="ORF">DW888_03130</name>
</gene>
<protein>
    <submittedName>
        <fullName evidence="3">MerR family transcriptional regulator</fullName>
    </submittedName>
</protein>
<dbReference type="PROSITE" id="PS50937">
    <property type="entry name" value="HTH_MERR_2"/>
    <property type="match status" value="1"/>
</dbReference>
<dbReference type="InterPro" id="IPR047057">
    <property type="entry name" value="MerR_fam"/>
</dbReference>
<evidence type="ECO:0000259" key="2">
    <source>
        <dbReference type="PROSITE" id="PS50937"/>
    </source>
</evidence>
<comment type="caution">
    <text evidence="3">The sequence shown here is derived from an EMBL/GenBank/DDBJ whole genome shotgun (WGS) entry which is preliminary data.</text>
</comment>
<dbReference type="AlphaFoldDB" id="A0A413VVK6"/>